<comment type="caution">
    <text evidence="1">The sequence shown here is derived from an EMBL/GenBank/DDBJ whole genome shotgun (WGS) entry which is preliminary data.</text>
</comment>
<accession>A0ACC2VIK5</accession>
<name>A0ACC2VIK5_9TREE</name>
<evidence type="ECO:0000313" key="1">
    <source>
        <dbReference type="EMBL" id="KAJ9098730.1"/>
    </source>
</evidence>
<dbReference type="Proteomes" id="UP001227268">
    <property type="component" value="Unassembled WGS sequence"/>
</dbReference>
<gene>
    <name evidence="1" type="ORF">QFC21_004378</name>
</gene>
<organism evidence="1 2">
    <name type="scientific">Naganishia friedmannii</name>
    <dbReference type="NCBI Taxonomy" id="89922"/>
    <lineage>
        <taxon>Eukaryota</taxon>
        <taxon>Fungi</taxon>
        <taxon>Dikarya</taxon>
        <taxon>Basidiomycota</taxon>
        <taxon>Agaricomycotina</taxon>
        <taxon>Tremellomycetes</taxon>
        <taxon>Filobasidiales</taxon>
        <taxon>Filobasidiaceae</taxon>
        <taxon>Naganishia</taxon>
    </lineage>
</organism>
<reference evidence="1" key="1">
    <citation type="submission" date="2023-04" db="EMBL/GenBank/DDBJ databases">
        <title>Draft Genome sequencing of Naganishia species isolated from polar environments using Oxford Nanopore Technology.</title>
        <authorList>
            <person name="Leo P."/>
            <person name="Venkateswaran K."/>
        </authorList>
    </citation>
    <scope>NUCLEOTIDE SEQUENCE</scope>
    <source>
        <strain evidence="1">MNA-CCFEE 5423</strain>
    </source>
</reference>
<sequence length="226" mass="24317">MAKAIISPSVLASDLSNLTAECKRMIAEGADWLHMDVMDGHFVPNITMGAPILSCVKKGVPEIFMDCHMMVEDPIKWVPQVAEAGGKLYTFHFEAVADPLPVIKHIHAHGMLAGLAISPQTPSTAITQQAWDAADMILVMTVHPGKGGQKFMPECLEKVKELRERYGWEKDVEVDGGIGPGNICQCAKAGSNVIVAGTSVFTASNPSDVIGQLRKAVDDAIAERKK</sequence>
<proteinExistence type="predicted"/>
<protein>
    <submittedName>
        <fullName evidence="1">Uncharacterized protein</fullName>
    </submittedName>
</protein>
<keyword evidence="2" id="KW-1185">Reference proteome</keyword>
<dbReference type="EMBL" id="JASBWT010000014">
    <property type="protein sequence ID" value="KAJ9098730.1"/>
    <property type="molecule type" value="Genomic_DNA"/>
</dbReference>
<evidence type="ECO:0000313" key="2">
    <source>
        <dbReference type="Proteomes" id="UP001227268"/>
    </source>
</evidence>